<protein>
    <recommendedName>
        <fullName evidence="1">DUF305 domain-containing protein</fullName>
    </recommendedName>
</protein>
<comment type="caution">
    <text evidence="2">The sequence shown here is derived from an EMBL/GenBank/DDBJ whole genome shotgun (WGS) entry which is preliminary data.</text>
</comment>
<dbReference type="Gene3D" id="1.20.1260.10">
    <property type="match status" value="1"/>
</dbReference>
<dbReference type="PANTHER" id="PTHR36933">
    <property type="entry name" value="SLL0788 PROTEIN"/>
    <property type="match status" value="1"/>
</dbReference>
<dbReference type="RefSeq" id="WP_231951429.1">
    <property type="nucleotide sequence ID" value="NZ_JABMCZ010000002.1"/>
</dbReference>
<proteinExistence type="predicted"/>
<dbReference type="InterPro" id="IPR012347">
    <property type="entry name" value="Ferritin-like"/>
</dbReference>
<sequence>MTILGRRWVPAVAGVLTAILLLAMGAALRPLIPGSDAVGDHGITLSAAEIGFAQDMSTHHEQAVFMTQYLDKGSVDPVVALLAEQISANQIQEIGIMRGWLMLFDKPQTGQHPMAWMQQTTAHAMGHMASAAPAPPPAMPGMATWDDLNRLHQLKGRDAEILFLQLMMRHHQGGIDMAHEAIPLLHSPVIKRITQGMINDQTQEFGYMGMLLQQRGAPMLPYP</sequence>
<feature type="domain" description="DUF305" evidence="1">
    <location>
        <begin position="49"/>
        <end position="209"/>
    </location>
</feature>
<dbReference type="Pfam" id="PF03713">
    <property type="entry name" value="DUF305"/>
    <property type="match status" value="1"/>
</dbReference>
<dbReference type="PANTHER" id="PTHR36933:SF1">
    <property type="entry name" value="SLL0788 PROTEIN"/>
    <property type="match status" value="1"/>
</dbReference>
<dbReference type="Proteomes" id="UP000076512">
    <property type="component" value="Unassembled WGS sequence"/>
</dbReference>
<name>A0A164I1Q0_9NOCA</name>
<gene>
    <name evidence="2" type="ORF">AWN90_14855</name>
</gene>
<dbReference type="InterPro" id="IPR005183">
    <property type="entry name" value="DUF305_CopM-like"/>
</dbReference>
<dbReference type="AlphaFoldDB" id="A0A164I1Q0"/>
<evidence type="ECO:0000313" key="3">
    <source>
        <dbReference type="Proteomes" id="UP000076512"/>
    </source>
</evidence>
<dbReference type="EMBL" id="LWGR01000021">
    <property type="protein sequence ID" value="KZM69020.1"/>
    <property type="molecule type" value="Genomic_DNA"/>
</dbReference>
<evidence type="ECO:0000259" key="1">
    <source>
        <dbReference type="Pfam" id="PF03713"/>
    </source>
</evidence>
<reference evidence="2 3" key="1">
    <citation type="submission" date="2016-04" db="EMBL/GenBank/DDBJ databases">
        <authorList>
            <person name="Evans L.H."/>
            <person name="Alamgir A."/>
            <person name="Owens N."/>
            <person name="Weber N.D."/>
            <person name="Virtaneva K."/>
            <person name="Barbian K."/>
            <person name="Babar A."/>
            <person name="Rosenke K."/>
        </authorList>
    </citation>
    <scope>NUCLEOTIDE SEQUENCE [LARGE SCALE GENOMIC DNA]</scope>
    <source>
        <strain evidence="2 3">IFM 0406</strain>
    </source>
</reference>
<dbReference type="STRING" id="455432.AWN90_14855"/>
<evidence type="ECO:0000313" key="2">
    <source>
        <dbReference type="EMBL" id="KZM69020.1"/>
    </source>
</evidence>
<keyword evidence="3" id="KW-1185">Reference proteome</keyword>
<accession>A0A164I1Q0</accession>
<organism evidence="2 3">
    <name type="scientific">Nocardia terpenica</name>
    <dbReference type="NCBI Taxonomy" id="455432"/>
    <lineage>
        <taxon>Bacteria</taxon>
        <taxon>Bacillati</taxon>
        <taxon>Actinomycetota</taxon>
        <taxon>Actinomycetes</taxon>
        <taxon>Mycobacteriales</taxon>
        <taxon>Nocardiaceae</taxon>
        <taxon>Nocardia</taxon>
    </lineage>
</organism>